<dbReference type="Gene3D" id="3.40.50.300">
    <property type="entry name" value="P-loop containing nucleotide triphosphate hydrolases"/>
    <property type="match status" value="1"/>
</dbReference>
<name>A0A0F9N9P6_9ZZZZ</name>
<proteinExistence type="predicted"/>
<dbReference type="InterPro" id="IPR027417">
    <property type="entry name" value="P-loop_NTPase"/>
</dbReference>
<accession>A0A0F9N9P6</accession>
<reference evidence="1" key="1">
    <citation type="journal article" date="2015" name="Nature">
        <title>Complex archaea that bridge the gap between prokaryotes and eukaryotes.</title>
        <authorList>
            <person name="Spang A."/>
            <person name="Saw J.H."/>
            <person name="Jorgensen S.L."/>
            <person name="Zaremba-Niedzwiedzka K."/>
            <person name="Martijn J."/>
            <person name="Lind A.E."/>
            <person name="van Eijk R."/>
            <person name="Schleper C."/>
            <person name="Guy L."/>
            <person name="Ettema T.J."/>
        </authorList>
    </citation>
    <scope>NUCLEOTIDE SEQUENCE</scope>
</reference>
<dbReference type="SUPFAM" id="SSF52540">
    <property type="entry name" value="P-loop containing nucleoside triphosphate hydrolases"/>
    <property type="match status" value="1"/>
</dbReference>
<dbReference type="Gene3D" id="3.30.420.240">
    <property type="match status" value="1"/>
</dbReference>
<dbReference type="EMBL" id="LAZR01004431">
    <property type="protein sequence ID" value="KKN08642.1"/>
    <property type="molecule type" value="Genomic_DNA"/>
</dbReference>
<organism evidence="1">
    <name type="scientific">marine sediment metagenome</name>
    <dbReference type="NCBI Taxonomy" id="412755"/>
    <lineage>
        <taxon>unclassified sequences</taxon>
        <taxon>metagenomes</taxon>
        <taxon>ecological metagenomes</taxon>
    </lineage>
</organism>
<evidence type="ECO:0008006" key="2">
    <source>
        <dbReference type="Google" id="ProtNLM"/>
    </source>
</evidence>
<evidence type="ECO:0000313" key="1">
    <source>
        <dbReference type="EMBL" id="KKN08642.1"/>
    </source>
</evidence>
<protein>
    <recommendedName>
        <fullName evidence="2">Terminase large subunit gp17-like C-terminal domain-containing protein</fullName>
    </recommendedName>
</protein>
<sequence length="529" mass="60777">MEDRFLDKLHELKLDQRKEVLESLSPDLHNKVGSIIRDDIGRDDPVWWIEDTFNEKLWHKQKEIVRAINTNPRVMVKSCHSAGKSYVAAKTGIWFLETHSHSIVLTTAPTFRQVKQVLWQEIRRAYRGAQKPVKLNILKNLLKVEAQIDDKWYAFGFSTDDPDAFNGIHAEHILVIFDEASGIPPEIWESAKGVLSSGNAHLLGIGNPTDPSSMFAMEFKEKSIAYPIRISAYDTPNMTEFNITEDLIAESDYDYSKIAKLITGPLPYPALTSPFYVWDAYHTWGPNSPAYSARVLGEFPEQGEDTLIPLNLIEDACRRNIPPGFPKEFSHDVAYMGSDYNVLIYRQGDYTRVIDSWNKLDTDETAQRIIHHSMNFATSLIKIDVIGYGAGVADQLVKYFGESRVLKINVAEAPTIPSFSEELNKFHDKQFLNYRAELYWRLREKFEQGTIDIDPHDEDLKTELSMLKYKIENGKIKIESKDDMRKRLRRSPDRADTLAYAFAEKRTRDIPLVRLPGDLTSRSRWKSVV</sequence>
<comment type="caution">
    <text evidence="1">The sequence shown here is derived from an EMBL/GenBank/DDBJ whole genome shotgun (WGS) entry which is preliminary data.</text>
</comment>
<dbReference type="AlphaFoldDB" id="A0A0F9N9P6"/>
<gene>
    <name evidence="1" type="ORF">LCGC14_1054590</name>
</gene>